<gene>
    <name evidence="2" type="ORF">E6C64_07035</name>
</gene>
<dbReference type="Gene3D" id="3.40.630.30">
    <property type="match status" value="1"/>
</dbReference>
<dbReference type="AlphaFoldDB" id="A0A4S4FMZ0"/>
<dbReference type="PANTHER" id="PTHR43792:SF1">
    <property type="entry name" value="N-ACETYLTRANSFERASE DOMAIN-CONTAINING PROTEIN"/>
    <property type="match status" value="1"/>
</dbReference>
<dbReference type="Pfam" id="PF13302">
    <property type="entry name" value="Acetyltransf_3"/>
    <property type="match status" value="1"/>
</dbReference>
<dbReference type="PANTHER" id="PTHR43792">
    <property type="entry name" value="GNAT FAMILY, PUTATIVE (AFU_ORTHOLOGUE AFUA_3G00765)-RELATED-RELATED"/>
    <property type="match status" value="1"/>
</dbReference>
<name>A0A4S4FMZ0_9MICO</name>
<dbReference type="PROSITE" id="PS51186">
    <property type="entry name" value="GNAT"/>
    <property type="match status" value="1"/>
</dbReference>
<dbReference type="InterPro" id="IPR000182">
    <property type="entry name" value="GNAT_dom"/>
</dbReference>
<dbReference type="GO" id="GO:0016747">
    <property type="term" value="F:acyltransferase activity, transferring groups other than amino-acyl groups"/>
    <property type="evidence" value="ECO:0007669"/>
    <property type="project" value="InterPro"/>
</dbReference>
<reference evidence="2 3" key="1">
    <citation type="submission" date="2019-04" db="EMBL/GenBank/DDBJ databases">
        <authorList>
            <person name="Jiang L."/>
        </authorList>
    </citation>
    <scope>NUCLEOTIDE SEQUENCE [LARGE SCALE GENOMIC DNA]</scope>
    <source>
        <strain evidence="2 3">YIM 131853</strain>
    </source>
</reference>
<dbReference type="Proteomes" id="UP000309133">
    <property type="component" value="Unassembled WGS sequence"/>
</dbReference>
<comment type="caution">
    <text evidence="2">The sequence shown here is derived from an EMBL/GenBank/DDBJ whole genome shotgun (WGS) entry which is preliminary data.</text>
</comment>
<protein>
    <submittedName>
        <fullName evidence="2">GNAT family N-acetyltransferase</fullName>
    </submittedName>
</protein>
<dbReference type="SUPFAM" id="SSF55729">
    <property type="entry name" value="Acyl-CoA N-acyltransferases (Nat)"/>
    <property type="match status" value="1"/>
</dbReference>
<dbReference type="InterPro" id="IPR016181">
    <property type="entry name" value="Acyl_CoA_acyltransferase"/>
</dbReference>
<dbReference type="RefSeq" id="WP_136426919.1">
    <property type="nucleotide sequence ID" value="NZ_SSSM01000003.1"/>
</dbReference>
<organism evidence="2 3">
    <name type="scientific">Naasia lichenicola</name>
    <dbReference type="NCBI Taxonomy" id="2565933"/>
    <lineage>
        <taxon>Bacteria</taxon>
        <taxon>Bacillati</taxon>
        <taxon>Actinomycetota</taxon>
        <taxon>Actinomycetes</taxon>
        <taxon>Micrococcales</taxon>
        <taxon>Microbacteriaceae</taxon>
        <taxon>Naasia</taxon>
    </lineage>
</organism>
<accession>A0A4S4FMZ0</accession>
<evidence type="ECO:0000313" key="3">
    <source>
        <dbReference type="Proteomes" id="UP000309133"/>
    </source>
</evidence>
<dbReference type="EMBL" id="SSSM01000003">
    <property type="protein sequence ID" value="THG31799.1"/>
    <property type="molecule type" value="Genomic_DNA"/>
</dbReference>
<proteinExistence type="predicted"/>
<keyword evidence="2" id="KW-0808">Transferase</keyword>
<keyword evidence="3" id="KW-1185">Reference proteome</keyword>
<feature type="domain" description="N-acetyltransferase" evidence="1">
    <location>
        <begin position="38"/>
        <end position="200"/>
    </location>
</feature>
<dbReference type="InterPro" id="IPR051531">
    <property type="entry name" value="N-acetyltransferase"/>
</dbReference>
<evidence type="ECO:0000259" key="1">
    <source>
        <dbReference type="PROSITE" id="PS51186"/>
    </source>
</evidence>
<dbReference type="OrthoDB" id="9132139at2"/>
<evidence type="ECO:0000313" key="2">
    <source>
        <dbReference type="EMBL" id="THG31799.1"/>
    </source>
</evidence>
<sequence length="236" mass="26780">MGINWGGRSFSLRRRPRFLRGPFMERPLDATPIATNRLLLRPHRLHAADAEAWHFIVNEPKTREFLEWPHRDRHASRRHLEHRTRHVRLWQADDFLALAIELDGVVIGDVSLHVRSTEKSNRSAEIGWLLDSRHSGRGYATEAATAMLALAFDVLEAQWVTAIVRTGNLRSAALARRLGFNAVAAGEEHDAFLMPGLTWDEHGREARRRYGVDLGPAERSISATTSPVRILAEKIL</sequence>